<dbReference type="Gene3D" id="1.10.10.10">
    <property type="entry name" value="Winged helix-like DNA-binding domain superfamily/Winged helix DNA-binding domain"/>
    <property type="match status" value="1"/>
</dbReference>
<evidence type="ECO:0000256" key="1">
    <source>
        <dbReference type="ARBA" id="ARBA00023015"/>
    </source>
</evidence>
<accession>A0A559IKK9</accession>
<dbReference type="SUPFAM" id="SSF46785">
    <property type="entry name" value="Winged helix' DNA-binding domain"/>
    <property type="match status" value="1"/>
</dbReference>
<dbReference type="PANTHER" id="PTHR33204">
    <property type="entry name" value="TRANSCRIPTIONAL REGULATOR, MARR FAMILY"/>
    <property type="match status" value="1"/>
</dbReference>
<protein>
    <submittedName>
        <fullName evidence="5">Helix-turn-helix transcriptional regulator</fullName>
    </submittedName>
</protein>
<dbReference type="PROSITE" id="PS51118">
    <property type="entry name" value="HTH_HXLR"/>
    <property type="match status" value="1"/>
</dbReference>
<evidence type="ECO:0000313" key="5">
    <source>
        <dbReference type="EMBL" id="TVX88147.1"/>
    </source>
</evidence>
<dbReference type="Pfam" id="PF01638">
    <property type="entry name" value="HxlR"/>
    <property type="match status" value="1"/>
</dbReference>
<evidence type="ECO:0000259" key="4">
    <source>
        <dbReference type="PROSITE" id="PS51118"/>
    </source>
</evidence>
<dbReference type="InterPro" id="IPR036388">
    <property type="entry name" value="WH-like_DNA-bd_sf"/>
</dbReference>
<organism evidence="5 6">
    <name type="scientific">Paenibacillus agilis</name>
    <dbReference type="NCBI Taxonomy" id="3020863"/>
    <lineage>
        <taxon>Bacteria</taxon>
        <taxon>Bacillati</taxon>
        <taxon>Bacillota</taxon>
        <taxon>Bacilli</taxon>
        <taxon>Bacillales</taxon>
        <taxon>Paenibacillaceae</taxon>
        <taxon>Paenibacillus</taxon>
    </lineage>
</organism>
<reference evidence="5 6" key="1">
    <citation type="submission" date="2019-07" db="EMBL/GenBank/DDBJ databases">
        <authorList>
            <person name="Kim J."/>
        </authorList>
    </citation>
    <scope>NUCLEOTIDE SEQUENCE [LARGE SCALE GENOMIC DNA]</scope>
    <source>
        <strain evidence="5 6">N4</strain>
    </source>
</reference>
<dbReference type="AlphaFoldDB" id="A0A559IKK9"/>
<dbReference type="RefSeq" id="WP_144993074.1">
    <property type="nucleotide sequence ID" value="NZ_VNJK01000003.1"/>
</dbReference>
<dbReference type="Proteomes" id="UP000318102">
    <property type="component" value="Unassembled WGS sequence"/>
</dbReference>
<keyword evidence="1" id="KW-0805">Transcription regulation</keyword>
<evidence type="ECO:0000256" key="3">
    <source>
        <dbReference type="ARBA" id="ARBA00023163"/>
    </source>
</evidence>
<proteinExistence type="predicted"/>
<gene>
    <name evidence="5" type="ORF">FPZ44_19775</name>
</gene>
<keyword evidence="2" id="KW-0238">DNA-binding</keyword>
<evidence type="ECO:0000313" key="6">
    <source>
        <dbReference type="Proteomes" id="UP000318102"/>
    </source>
</evidence>
<dbReference type="EMBL" id="VNJK01000003">
    <property type="protein sequence ID" value="TVX88147.1"/>
    <property type="molecule type" value="Genomic_DNA"/>
</dbReference>
<comment type="caution">
    <text evidence="5">The sequence shown here is derived from an EMBL/GenBank/DDBJ whole genome shotgun (WGS) entry which is preliminary data.</text>
</comment>
<keyword evidence="3" id="KW-0804">Transcription</keyword>
<feature type="domain" description="HTH hxlR-type" evidence="4">
    <location>
        <begin position="11"/>
        <end position="109"/>
    </location>
</feature>
<keyword evidence="6" id="KW-1185">Reference proteome</keyword>
<dbReference type="OrthoDB" id="9800966at2"/>
<name>A0A559IKK9_9BACL</name>
<dbReference type="InterPro" id="IPR036390">
    <property type="entry name" value="WH_DNA-bd_sf"/>
</dbReference>
<sequence length="109" mass="12778">MDEEKKRKEDCPLCDKIEYSYQLIGKKWIGLIIHTLLDGPKRFSEIHAYIPDLSKRVLNERIKELEDCGIINRNVIPTRPIRTEYSLTIKGTELGKALVPVEQWAKKWL</sequence>
<dbReference type="InterPro" id="IPR002577">
    <property type="entry name" value="HTH_HxlR"/>
</dbReference>
<dbReference type="PANTHER" id="PTHR33204:SF37">
    <property type="entry name" value="HTH-TYPE TRANSCRIPTIONAL REGULATOR YODB"/>
    <property type="match status" value="1"/>
</dbReference>
<evidence type="ECO:0000256" key="2">
    <source>
        <dbReference type="ARBA" id="ARBA00023125"/>
    </source>
</evidence>
<dbReference type="GO" id="GO:0003677">
    <property type="term" value="F:DNA binding"/>
    <property type="evidence" value="ECO:0007669"/>
    <property type="project" value="UniProtKB-KW"/>
</dbReference>